<dbReference type="InParanoid" id="A0A078ANJ7"/>
<dbReference type="AlphaFoldDB" id="A0A078ANJ7"/>
<feature type="region of interest" description="Disordered" evidence="1">
    <location>
        <begin position="536"/>
        <end position="559"/>
    </location>
</feature>
<evidence type="ECO:0000313" key="3">
    <source>
        <dbReference type="Proteomes" id="UP000039865"/>
    </source>
</evidence>
<sequence length="795" mass="92076">MEADEVDVTIVQIQAINNPEHHQEFAKSNQAQLLKIEDRQEAPLMSPINQIEDKCGYCVKEGVQTITTGEPRGRIFGQNELVGGTQHYYEECVNPLECFIHSEVHQDYIDRDKRVKQAQQKYKNEEEKEGGGSSLVNKIKQGFNELKDAILGKKEHKPDEFGVKDLDEIDENDIAQEEKIDLPVKENLYHKDVRGSGSQKQISLLRDDENLEFQRQSISDRENVSEEYIMRDSIQYQQEGIQNKEVEATLRDFNNLKQLNLEEIKQFENAPTEMYRQNIDDRTLRTGEENAILTGPRLQQTQYASTHGATTVTHDTRILNQPIQTVNILIKYFRVKLLMSNQCTLPLHLQRISNTQMNKNAFTAPPLHLEHHQKYHKKKPLFNSKNIREADLYQEDVSGSRVQANTLAGMPLTYDNRPVHELHTGGYRQPAHEHYGELHHEARDMGQKHIHTLTPTDQVVGSNLNQRLGTTEYMQNYEENPIIREAQYEGSSSYTRQQEQIYTTNVGQTAGVGTTAYTTQYEPAQYQMQRERETQHFERQEQPRNVETEYRQETSEFRPEQAEYRQMEAGYRQEGAEYRHEEAEYRQEQTGYNKEQYGFKEGTQFTTLENPEVTQFSHQERVPNECEYCRNEEDVLPHKEHVSRGWLRPEYVPFERQDNYAIQSSAPLIQTAPTARVTDAKLPFGGTKPGQYMAQEIPILYGWGAAPSQRLYKSNEVVGMNYAGPAMATKPHKSSRADKKADKKIHKEAVKEAGQHKLEQEYQGNIMEQTAETKNKIFQNVHEPIDSTIVENKLH</sequence>
<dbReference type="Proteomes" id="UP000039865">
    <property type="component" value="Unassembled WGS sequence"/>
</dbReference>
<accession>A0A078ANJ7</accession>
<dbReference type="EMBL" id="CCKQ01012303">
    <property type="protein sequence ID" value="CDW83915.1"/>
    <property type="molecule type" value="Genomic_DNA"/>
</dbReference>
<proteinExistence type="predicted"/>
<name>A0A078ANJ7_STYLE</name>
<evidence type="ECO:0000313" key="2">
    <source>
        <dbReference type="EMBL" id="CDW83915.1"/>
    </source>
</evidence>
<gene>
    <name evidence="2" type="primary">Contig18403.g19545</name>
    <name evidence="2" type="ORF">STYLEM_12968</name>
</gene>
<organism evidence="2 3">
    <name type="scientific">Stylonychia lemnae</name>
    <name type="common">Ciliate</name>
    <dbReference type="NCBI Taxonomy" id="5949"/>
    <lineage>
        <taxon>Eukaryota</taxon>
        <taxon>Sar</taxon>
        <taxon>Alveolata</taxon>
        <taxon>Ciliophora</taxon>
        <taxon>Intramacronucleata</taxon>
        <taxon>Spirotrichea</taxon>
        <taxon>Stichotrichia</taxon>
        <taxon>Sporadotrichida</taxon>
        <taxon>Oxytrichidae</taxon>
        <taxon>Stylonychinae</taxon>
        <taxon>Stylonychia</taxon>
    </lineage>
</organism>
<keyword evidence="3" id="KW-1185">Reference proteome</keyword>
<evidence type="ECO:0000256" key="1">
    <source>
        <dbReference type="SAM" id="MobiDB-lite"/>
    </source>
</evidence>
<protein>
    <submittedName>
        <fullName evidence="2">Uncharacterized protein</fullName>
    </submittedName>
</protein>
<reference evidence="2 3" key="1">
    <citation type="submission" date="2014-06" db="EMBL/GenBank/DDBJ databases">
        <authorList>
            <person name="Swart Estienne"/>
        </authorList>
    </citation>
    <scope>NUCLEOTIDE SEQUENCE [LARGE SCALE GENOMIC DNA]</scope>
    <source>
        <strain evidence="2 3">130c</strain>
    </source>
</reference>